<dbReference type="PANTHER" id="PTHR11764:SF14">
    <property type="entry name" value="OS02G0140200 PROTEIN"/>
    <property type="match status" value="1"/>
</dbReference>
<accession>A0A4U6WAV9</accession>
<gene>
    <name evidence="3" type="ORF">SEVIR_1G089700v2</name>
</gene>
<dbReference type="InterPro" id="IPR032696">
    <property type="entry name" value="SQ_cyclase_C"/>
</dbReference>
<dbReference type="GO" id="GO:0005811">
    <property type="term" value="C:lipid droplet"/>
    <property type="evidence" value="ECO:0007669"/>
    <property type="project" value="InterPro"/>
</dbReference>
<feature type="domain" description="Squalene cyclase C-terminal" evidence="2">
    <location>
        <begin position="59"/>
        <end position="122"/>
    </location>
</feature>
<dbReference type="EMBL" id="CM016552">
    <property type="protein sequence ID" value="TKW38069.1"/>
    <property type="molecule type" value="Genomic_DNA"/>
</dbReference>
<keyword evidence="1" id="KW-0677">Repeat</keyword>
<dbReference type="Gramene" id="TKW38069">
    <property type="protein sequence ID" value="TKW38069"/>
    <property type="gene ID" value="SEVIR_1G089700v2"/>
</dbReference>
<protein>
    <recommendedName>
        <fullName evidence="2">Squalene cyclase C-terminal domain-containing protein</fullName>
    </recommendedName>
</protein>
<proteinExistence type="predicted"/>
<dbReference type="InterPro" id="IPR008930">
    <property type="entry name" value="Terpenoid_cyclase/PrenylTrfase"/>
</dbReference>
<dbReference type="PANTHER" id="PTHR11764">
    <property type="entry name" value="TERPENE CYCLASE/MUTASE FAMILY MEMBER"/>
    <property type="match status" value="1"/>
</dbReference>
<sequence>MEHVHYEDESSQYICLTAGSKNKDGSFSTYEPQRTSSWVEILHPCDNFPNSVVDYPTYENNSSIRNACQFLLSKQLSTGGWGESHVSMITQVYQNIQGDCANAVNTAWAMLALIYAGQFERDPTPLHRAAKEL</sequence>
<dbReference type="InterPro" id="IPR018333">
    <property type="entry name" value="Squalene_cyclase"/>
</dbReference>
<dbReference type="AlphaFoldDB" id="A0A4U6WAV9"/>
<evidence type="ECO:0000259" key="2">
    <source>
        <dbReference type="Pfam" id="PF13243"/>
    </source>
</evidence>
<reference evidence="3" key="1">
    <citation type="submission" date="2019-03" db="EMBL/GenBank/DDBJ databases">
        <title>WGS assembly of Setaria viridis.</title>
        <authorList>
            <person name="Huang P."/>
            <person name="Jenkins J."/>
            <person name="Grimwood J."/>
            <person name="Barry K."/>
            <person name="Healey A."/>
            <person name="Mamidi S."/>
            <person name="Sreedasyam A."/>
            <person name="Shu S."/>
            <person name="Feldman M."/>
            <person name="Wu J."/>
            <person name="Yu Y."/>
            <person name="Chen C."/>
            <person name="Johnson J."/>
            <person name="Rokhsar D."/>
            <person name="Baxter I."/>
            <person name="Schmutz J."/>
            <person name="Brutnell T."/>
            <person name="Kellogg E."/>
        </authorList>
    </citation>
    <scope>NUCLEOTIDE SEQUENCE [LARGE SCALE GENOMIC DNA]</scope>
</reference>
<dbReference type="GO" id="GO:0016104">
    <property type="term" value="P:triterpenoid biosynthetic process"/>
    <property type="evidence" value="ECO:0007669"/>
    <property type="project" value="InterPro"/>
</dbReference>
<organism evidence="3 4">
    <name type="scientific">Setaria viridis</name>
    <name type="common">Green bristlegrass</name>
    <name type="synonym">Setaria italica subsp. viridis</name>
    <dbReference type="NCBI Taxonomy" id="4556"/>
    <lineage>
        <taxon>Eukaryota</taxon>
        <taxon>Viridiplantae</taxon>
        <taxon>Streptophyta</taxon>
        <taxon>Embryophyta</taxon>
        <taxon>Tracheophyta</taxon>
        <taxon>Spermatophyta</taxon>
        <taxon>Magnoliopsida</taxon>
        <taxon>Liliopsida</taxon>
        <taxon>Poales</taxon>
        <taxon>Poaceae</taxon>
        <taxon>PACMAD clade</taxon>
        <taxon>Panicoideae</taxon>
        <taxon>Panicodae</taxon>
        <taxon>Paniceae</taxon>
        <taxon>Cenchrinae</taxon>
        <taxon>Setaria</taxon>
    </lineage>
</organism>
<dbReference type="Pfam" id="PF13243">
    <property type="entry name" value="SQHop_cyclase_C"/>
    <property type="match status" value="1"/>
</dbReference>
<keyword evidence="4" id="KW-1185">Reference proteome</keyword>
<dbReference type="Gene3D" id="1.50.10.20">
    <property type="match status" value="2"/>
</dbReference>
<dbReference type="GO" id="GO:0016866">
    <property type="term" value="F:intramolecular transferase activity"/>
    <property type="evidence" value="ECO:0007669"/>
    <property type="project" value="InterPro"/>
</dbReference>
<name>A0A4U6WAV9_SETVI</name>
<evidence type="ECO:0000256" key="1">
    <source>
        <dbReference type="ARBA" id="ARBA00022737"/>
    </source>
</evidence>
<evidence type="ECO:0000313" key="3">
    <source>
        <dbReference type="EMBL" id="TKW38069.1"/>
    </source>
</evidence>
<dbReference type="Proteomes" id="UP000298652">
    <property type="component" value="Chromosome 1"/>
</dbReference>
<dbReference type="SUPFAM" id="SSF48239">
    <property type="entry name" value="Terpenoid cyclases/Protein prenyltransferases"/>
    <property type="match status" value="1"/>
</dbReference>
<evidence type="ECO:0000313" key="4">
    <source>
        <dbReference type="Proteomes" id="UP000298652"/>
    </source>
</evidence>